<sequence length="85" mass="10057">MFAVVIIIIMSDDGEHEVADDGAKNDEDCEENMLATDARRRDMKKYCRYRTITTWQRFIFVEISKGKYKERKRESNRMSDEGIIS</sequence>
<name>A0AAV4IKE7_9GAST</name>
<dbReference type="EMBL" id="BMAT01002614">
    <property type="protein sequence ID" value="GFS10228.1"/>
    <property type="molecule type" value="Genomic_DNA"/>
</dbReference>
<dbReference type="AlphaFoldDB" id="A0AAV4IKE7"/>
<reference evidence="1 2" key="1">
    <citation type="journal article" date="2021" name="Elife">
        <title>Chloroplast acquisition without the gene transfer in kleptoplastic sea slugs, Plakobranchus ocellatus.</title>
        <authorList>
            <person name="Maeda T."/>
            <person name="Takahashi S."/>
            <person name="Yoshida T."/>
            <person name="Shimamura S."/>
            <person name="Takaki Y."/>
            <person name="Nagai Y."/>
            <person name="Toyoda A."/>
            <person name="Suzuki Y."/>
            <person name="Arimoto A."/>
            <person name="Ishii H."/>
            <person name="Satoh N."/>
            <person name="Nishiyama T."/>
            <person name="Hasebe M."/>
            <person name="Maruyama T."/>
            <person name="Minagawa J."/>
            <person name="Obokata J."/>
            <person name="Shigenobu S."/>
        </authorList>
    </citation>
    <scope>NUCLEOTIDE SEQUENCE [LARGE SCALE GENOMIC DNA]</scope>
</reference>
<proteinExistence type="predicted"/>
<protein>
    <submittedName>
        <fullName evidence="1">Uncharacterized protein</fullName>
    </submittedName>
</protein>
<evidence type="ECO:0000313" key="2">
    <source>
        <dbReference type="Proteomes" id="UP000762676"/>
    </source>
</evidence>
<comment type="caution">
    <text evidence="1">The sequence shown here is derived from an EMBL/GenBank/DDBJ whole genome shotgun (WGS) entry which is preliminary data.</text>
</comment>
<evidence type="ECO:0000313" key="1">
    <source>
        <dbReference type="EMBL" id="GFS10228.1"/>
    </source>
</evidence>
<gene>
    <name evidence="1" type="ORF">ElyMa_001318100</name>
</gene>
<organism evidence="1 2">
    <name type="scientific">Elysia marginata</name>
    <dbReference type="NCBI Taxonomy" id="1093978"/>
    <lineage>
        <taxon>Eukaryota</taxon>
        <taxon>Metazoa</taxon>
        <taxon>Spiralia</taxon>
        <taxon>Lophotrochozoa</taxon>
        <taxon>Mollusca</taxon>
        <taxon>Gastropoda</taxon>
        <taxon>Heterobranchia</taxon>
        <taxon>Euthyneura</taxon>
        <taxon>Panpulmonata</taxon>
        <taxon>Sacoglossa</taxon>
        <taxon>Placobranchoidea</taxon>
        <taxon>Plakobranchidae</taxon>
        <taxon>Elysia</taxon>
    </lineage>
</organism>
<dbReference type="Proteomes" id="UP000762676">
    <property type="component" value="Unassembled WGS sequence"/>
</dbReference>
<keyword evidence="2" id="KW-1185">Reference proteome</keyword>
<accession>A0AAV4IKE7</accession>